<dbReference type="InterPro" id="IPR024042">
    <property type="entry name" value="TM1646-like_dom_sf"/>
</dbReference>
<dbReference type="Pfam" id="PF03885">
    <property type="entry name" value="DUF327"/>
    <property type="match status" value="1"/>
</dbReference>
<dbReference type="EMBL" id="FNQE01000014">
    <property type="protein sequence ID" value="SDY99078.1"/>
    <property type="molecule type" value="Genomic_DNA"/>
</dbReference>
<sequence length="150" mass="17412">MKINDIMNKSTQSVDILSNQGGNKKGTSRLTFSEEMKRSDELTAKERLENLLQRIDKQASRLSKNITIKEVLAYKKLISEFMKESVDSMVKFKKDSFLDSRGRHRVYGIIKKVDQELEALTKDVLSQEKDNIKILKRLDDIRGLILDIYM</sequence>
<protein>
    <recommendedName>
        <fullName evidence="3">DUF327 domain-containing protein</fullName>
    </recommendedName>
</protein>
<dbReference type="Gene3D" id="1.20.120.490">
    <property type="entry name" value="Hypothetical protein TM1646-like domain"/>
    <property type="match status" value="1"/>
</dbReference>
<dbReference type="AlphaFoldDB" id="A0A1H3PDE4"/>
<evidence type="ECO:0000313" key="1">
    <source>
        <dbReference type="EMBL" id="SDY99078.1"/>
    </source>
</evidence>
<dbReference type="RefSeq" id="WP_208975222.1">
    <property type="nucleotide sequence ID" value="NZ_FNQE01000014.1"/>
</dbReference>
<organism evidence="1 2">
    <name type="scientific">Proteiniborus ethanoligenes</name>
    <dbReference type="NCBI Taxonomy" id="415015"/>
    <lineage>
        <taxon>Bacteria</taxon>
        <taxon>Bacillati</taxon>
        <taxon>Bacillota</taxon>
        <taxon>Clostridia</taxon>
        <taxon>Eubacteriales</taxon>
        <taxon>Proteiniborus</taxon>
    </lineage>
</organism>
<dbReference type="Proteomes" id="UP000198625">
    <property type="component" value="Unassembled WGS sequence"/>
</dbReference>
<reference evidence="1 2" key="1">
    <citation type="submission" date="2016-10" db="EMBL/GenBank/DDBJ databases">
        <authorList>
            <person name="de Groot N.N."/>
        </authorList>
    </citation>
    <scope>NUCLEOTIDE SEQUENCE [LARGE SCALE GENOMIC DNA]</scope>
    <source>
        <strain evidence="1 2">DSM 21650</strain>
    </source>
</reference>
<evidence type="ECO:0008006" key="3">
    <source>
        <dbReference type="Google" id="ProtNLM"/>
    </source>
</evidence>
<dbReference type="SUPFAM" id="SSF158397">
    <property type="entry name" value="TM1646-like"/>
    <property type="match status" value="1"/>
</dbReference>
<dbReference type="InterPro" id="IPR005585">
    <property type="entry name" value="DUF327"/>
</dbReference>
<name>A0A1H3PDE4_9FIRM</name>
<gene>
    <name evidence="1" type="ORF">SAMN05660462_01455</name>
</gene>
<dbReference type="STRING" id="415015.SAMN05660462_01455"/>
<evidence type="ECO:0000313" key="2">
    <source>
        <dbReference type="Proteomes" id="UP000198625"/>
    </source>
</evidence>
<accession>A0A1H3PDE4</accession>
<proteinExistence type="predicted"/>
<keyword evidence="2" id="KW-1185">Reference proteome</keyword>